<evidence type="ECO:0000256" key="5">
    <source>
        <dbReference type="ARBA" id="ARBA00012964"/>
    </source>
</evidence>
<dbReference type="AlphaFoldDB" id="A0A5N3QSP1"/>
<dbReference type="EMBL" id="VWSE01000010">
    <property type="protein sequence ID" value="KAB0285244.1"/>
    <property type="molecule type" value="Genomic_DNA"/>
</dbReference>
<comment type="catalytic activity">
    <reaction evidence="1">
        <text>a 2'-deoxyribonucleoside 5'-phosphate + H2O = a 2'-deoxyribonucleoside + phosphate</text>
        <dbReference type="Rhea" id="RHEA:36167"/>
        <dbReference type="ChEBI" id="CHEBI:15377"/>
        <dbReference type="ChEBI" id="CHEBI:18274"/>
        <dbReference type="ChEBI" id="CHEBI:43474"/>
        <dbReference type="ChEBI" id="CHEBI:65317"/>
        <dbReference type="EC" id="3.1.3.89"/>
    </reaction>
</comment>
<reference evidence="9 10" key="1">
    <citation type="submission" date="2019-09" db="EMBL/GenBank/DDBJ databases">
        <title>Whole genome sequence of Vibrio fortis.</title>
        <authorList>
            <person name="Das S.K."/>
        </authorList>
    </citation>
    <scope>NUCLEOTIDE SEQUENCE [LARGE SCALE GENOMIC DNA]</scope>
    <source>
        <strain evidence="9 10">AN60</strain>
    </source>
</reference>
<dbReference type="SMART" id="SM00471">
    <property type="entry name" value="HDc"/>
    <property type="match status" value="1"/>
</dbReference>
<dbReference type="GO" id="GO:0002953">
    <property type="term" value="F:5'-deoxynucleotidase activity"/>
    <property type="evidence" value="ECO:0007669"/>
    <property type="project" value="UniProtKB-EC"/>
</dbReference>
<comment type="caution">
    <text evidence="9">The sequence shown here is derived from an EMBL/GenBank/DDBJ whole genome shotgun (WGS) entry which is preliminary data.</text>
</comment>
<sequence>MIEKLQSIIQFLHQAEKLKSTLRTAWTETGRQESTAEHSWRLSLLAMLLADEYPELDSLKILKLCIIHDLAEAVNGDIPAPLQHQTPNKSEQEKFDLLALTSPLEDSQRNEIIALWEEYEHAGSEEAKLVKALDKIETMLQHNQGLNPSDFDYAFNLTYGKKHTEYDDLTRQFRSLIDQRTSQNLQSR</sequence>
<dbReference type="PANTHER" id="PTHR11845">
    <property type="entry name" value="5'-DEOXYNUCLEOTIDASE HDDC2"/>
    <property type="match status" value="1"/>
</dbReference>
<evidence type="ECO:0000256" key="3">
    <source>
        <dbReference type="ARBA" id="ARBA00001941"/>
    </source>
</evidence>
<evidence type="ECO:0000256" key="4">
    <source>
        <dbReference type="ARBA" id="ARBA00011738"/>
    </source>
</evidence>
<dbReference type="GO" id="GO:0005737">
    <property type="term" value="C:cytoplasm"/>
    <property type="evidence" value="ECO:0007669"/>
    <property type="project" value="TreeGrafter"/>
</dbReference>
<accession>A0A5N3QSP1</accession>
<keyword evidence="6" id="KW-0479">Metal-binding</keyword>
<dbReference type="InterPro" id="IPR039356">
    <property type="entry name" value="YfbR/HDDC2"/>
</dbReference>
<comment type="cofactor">
    <cofactor evidence="2">
        <name>Mn(2+)</name>
        <dbReference type="ChEBI" id="CHEBI:29035"/>
    </cofactor>
</comment>
<feature type="domain" description="HD/PDEase" evidence="8">
    <location>
        <begin position="31"/>
        <end position="148"/>
    </location>
</feature>
<dbReference type="RefSeq" id="WP_150872956.1">
    <property type="nucleotide sequence ID" value="NZ_VWSE01000010.1"/>
</dbReference>
<evidence type="ECO:0000256" key="1">
    <source>
        <dbReference type="ARBA" id="ARBA00001638"/>
    </source>
</evidence>
<protein>
    <recommendedName>
        <fullName evidence="5">5'-deoxynucleotidase</fullName>
        <ecNumber evidence="5">3.1.3.89</ecNumber>
    </recommendedName>
</protein>
<dbReference type="SUPFAM" id="SSF109604">
    <property type="entry name" value="HD-domain/PDEase-like"/>
    <property type="match status" value="1"/>
</dbReference>
<evidence type="ECO:0000256" key="6">
    <source>
        <dbReference type="ARBA" id="ARBA00022723"/>
    </source>
</evidence>
<organism evidence="9 10">
    <name type="scientific">Vibrio fortis</name>
    <dbReference type="NCBI Taxonomy" id="212667"/>
    <lineage>
        <taxon>Bacteria</taxon>
        <taxon>Pseudomonadati</taxon>
        <taxon>Pseudomonadota</taxon>
        <taxon>Gammaproteobacteria</taxon>
        <taxon>Vibrionales</taxon>
        <taxon>Vibrionaceae</taxon>
        <taxon>Vibrio</taxon>
    </lineage>
</organism>
<dbReference type="GO" id="GO:0046872">
    <property type="term" value="F:metal ion binding"/>
    <property type="evidence" value="ECO:0007669"/>
    <property type="project" value="UniProtKB-KW"/>
</dbReference>
<name>A0A5N3QSP1_9VIBR</name>
<dbReference type="EC" id="3.1.3.89" evidence="5"/>
<evidence type="ECO:0000313" key="9">
    <source>
        <dbReference type="EMBL" id="KAB0285244.1"/>
    </source>
</evidence>
<comment type="subunit">
    <text evidence="4">Homodimer.</text>
</comment>
<dbReference type="InterPro" id="IPR003607">
    <property type="entry name" value="HD/PDEase_dom"/>
</dbReference>
<evidence type="ECO:0000256" key="2">
    <source>
        <dbReference type="ARBA" id="ARBA00001936"/>
    </source>
</evidence>
<proteinExistence type="predicted"/>
<dbReference type="PANTHER" id="PTHR11845:SF13">
    <property type="entry name" value="5'-DEOXYNUCLEOTIDASE HDDC2"/>
    <property type="match status" value="1"/>
</dbReference>
<comment type="cofactor">
    <cofactor evidence="3">
        <name>Co(2+)</name>
        <dbReference type="ChEBI" id="CHEBI:48828"/>
    </cofactor>
</comment>
<keyword evidence="7" id="KW-0378">Hydrolase</keyword>
<evidence type="ECO:0000256" key="7">
    <source>
        <dbReference type="ARBA" id="ARBA00022801"/>
    </source>
</evidence>
<evidence type="ECO:0000259" key="8">
    <source>
        <dbReference type="SMART" id="SM00471"/>
    </source>
</evidence>
<gene>
    <name evidence="9" type="ORF">F2P58_22190</name>
</gene>
<dbReference type="Proteomes" id="UP000326789">
    <property type="component" value="Unassembled WGS sequence"/>
</dbReference>
<dbReference type="InterPro" id="IPR006674">
    <property type="entry name" value="HD_domain"/>
</dbReference>
<dbReference type="Gene3D" id="1.10.3210.10">
    <property type="entry name" value="Hypothetical protein af1432"/>
    <property type="match status" value="1"/>
</dbReference>
<dbReference type="Pfam" id="PF13023">
    <property type="entry name" value="HD_3"/>
    <property type="match status" value="1"/>
</dbReference>
<evidence type="ECO:0000313" key="10">
    <source>
        <dbReference type="Proteomes" id="UP000326789"/>
    </source>
</evidence>